<gene>
    <name evidence="1" type="ORF">AK812_SmicGene4943</name>
</gene>
<dbReference type="AlphaFoldDB" id="A0A1Q9EV18"/>
<sequence length="273" mass="29551">MKVGADVFHPAARVVCASNILWFLVPAAWSLELPEWPGLLWVLWAADIFLLVAALNYWLDGTRYSWKMWTDVVAVLTLCVLSTIHAYTLGGVTLYVAALAGAVFAVSFVINCVQTGGGKAHDVNAVWLFTFLSYRWGGLIAAVVVMGGTSDATPMTVWVWCWPRVLILSAAFYLHNSKVWHETLPLNRLADEGAAAEFRAAAVHYVMEVAAVCALCAALPQQTSWNTLMTAAYASCLLLCAGLGWLKGSGLVEPASGKRRTDEGSGELSRPLT</sequence>
<dbReference type="OrthoDB" id="414191at2759"/>
<accession>A0A1Q9EV18</accession>
<reference evidence="1 2" key="1">
    <citation type="submission" date="2016-02" db="EMBL/GenBank/DDBJ databases">
        <title>Genome analysis of coral dinoflagellate symbionts highlights evolutionary adaptations to a symbiotic lifestyle.</title>
        <authorList>
            <person name="Aranda M."/>
            <person name="Li Y."/>
            <person name="Liew Y.J."/>
            <person name="Baumgarten S."/>
            <person name="Simakov O."/>
            <person name="Wilson M."/>
            <person name="Piel J."/>
            <person name="Ashoor H."/>
            <person name="Bougouffa S."/>
            <person name="Bajic V.B."/>
            <person name="Ryu T."/>
            <person name="Ravasi T."/>
            <person name="Bayer T."/>
            <person name="Micklem G."/>
            <person name="Kim H."/>
            <person name="Bhak J."/>
            <person name="Lajeunesse T.C."/>
            <person name="Voolstra C.R."/>
        </authorList>
    </citation>
    <scope>NUCLEOTIDE SEQUENCE [LARGE SCALE GENOMIC DNA]</scope>
    <source>
        <strain evidence="1 2">CCMP2467</strain>
    </source>
</reference>
<protein>
    <submittedName>
        <fullName evidence="1">Uncharacterized protein</fullName>
    </submittedName>
</protein>
<dbReference type="Proteomes" id="UP000186817">
    <property type="component" value="Unassembled WGS sequence"/>
</dbReference>
<evidence type="ECO:0000313" key="2">
    <source>
        <dbReference type="Proteomes" id="UP000186817"/>
    </source>
</evidence>
<comment type="caution">
    <text evidence="1">The sequence shown here is derived from an EMBL/GenBank/DDBJ whole genome shotgun (WGS) entry which is preliminary data.</text>
</comment>
<keyword evidence="2" id="KW-1185">Reference proteome</keyword>
<proteinExistence type="predicted"/>
<organism evidence="1 2">
    <name type="scientific">Symbiodinium microadriaticum</name>
    <name type="common">Dinoflagellate</name>
    <name type="synonym">Zooxanthella microadriatica</name>
    <dbReference type="NCBI Taxonomy" id="2951"/>
    <lineage>
        <taxon>Eukaryota</taxon>
        <taxon>Sar</taxon>
        <taxon>Alveolata</taxon>
        <taxon>Dinophyceae</taxon>
        <taxon>Suessiales</taxon>
        <taxon>Symbiodiniaceae</taxon>
        <taxon>Symbiodinium</taxon>
    </lineage>
</organism>
<dbReference type="EMBL" id="LSRX01000062">
    <property type="protein sequence ID" value="OLQ11268.1"/>
    <property type="molecule type" value="Genomic_DNA"/>
</dbReference>
<name>A0A1Q9EV18_SYMMI</name>
<evidence type="ECO:0000313" key="1">
    <source>
        <dbReference type="EMBL" id="OLQ11268.1"/>
    </source>
</evidence>